<accession>A0ABQ8AYX9</accession>
<dbReference type="PANTHER" id="PTHR47165:SF4">
    <property type="entry name" value="OS03G0429900 PROTEIN"/>
    <property type="match status" value="1"/>
</dbReference>
<gene>
    <name evidence="2" type="ORF">HID58_047333</name>
</gene>
<evidence type="ECO:0000259" key="1">
    <source>
        <dbReference type="Pfam" id="PF02721"/>
    </source>
</evidence>
<dbReference type="CDD" id="cd04480">
    <property type="entry name" value="RPA1_DBD_A_like"/>
    <property type="match status" value="1"/>
</dbReference>
<reference evidence="2 3" key="1">
    <citation type="submission" date="2021-05" db="EMBL/GenBank/DDBJ databases">
        <title>Genome Assembly of Synthetic Allotetraploid Brassica napus Reveals Homoeologous Exchanges between Subgenomes.</title>
        <authorList>
            <person name="Davis J.T."/>
        </authorList>
    </citation>
    <scope>NUCLEOTIDE SEQUENCE [LARGE SCALE GENOMIC DNA]</scope>
    <source>
        <strain evidence="3">cv. Da-Ae</strain>
        <tissue evidence="2">Seedling</tissue>
    </source>
</reference>
<feature type="domain" description="Replication protein A 70 kDa DNA-binding subunit B/D first OB fold" evidence="1">
    <location>
        <begin position="6"/>
        <end position="60"/>
    </location>
</feature>
<name>A0ABQ8AYX9_BRANA</name>
<dbReference type="SUPFAM" id="SSF50249">
    <property type="entry name" value="Nucleic acid-binding proteins"/>
    <property type="match status" value="2"/>
</dbReference>
<dbReference type="PANTHER" id="PTHR47165">
    <property type="entry name" value="OS03G0429900 PROTEIN"/>
    <property type="match status" value="1"/>
</dbReference>
<comment type="caution">
    <text evidence="2">The sequence shown here is derived from an EMBL/GenBank/DDBJ whole genome shotgun (WGS) entry which is preliminary data.</text>
</comment>
<feature type="non-terminal residue" evidence="2">
    <location>
        <position position="1"/>
    </location>
</feature>
<keyword evidence="3" id="KW-1185">Reference proteome</keyword>
<dbReference type="InterPro" id="IPR003871">
    <property type="entry name" value="RFA1B/D_OB_1st"/>
</dbReference>
<dbReference type="Proteomes" id="UP000824890">
    <property type="component" value="Unassembled WGS sequence"/>
</dbReference>
<evidence type="ECO:0000313" key="2">
    <source>
        <dbReference type="EMBL" id="KAH0897765.1"/>
    </source>
</evidence>
<evidence type="ECO:0000313" key="3">
    <source>
        <dbReference type="Proteomes" id="UP000824890"/>
    </source>
</evidence>
<dbReference type="Gene3D" id="2.40.50.140">
    <property type="entry name" value="Nucleic acid-binding proteins"/>
    <property type="match status" value="1"/>
</dbReference>
<dbReference type="InterPro" id="IPR012340">
    <property type="entry name" value="NA-bd_OB-fold"/>
</dbReference>
<dbReference type="EMBL" id="JAGKQM010000012">
    <property type="protein sequence ID" value="KAH0897765.1"/>
    <property type="molecule type" value="Genomic_DNA"/>
</dbReference>
<protein>
    <recommendedName>
        <fullName evidence="1">Replication protein A 70 kDa DNA-binding subunit B/D first OB fold domain-containing protein</fullName>
    </recommendedName>
</protein>
<organism evidence="2 3">
    <name type="scientific">Brassica napus</name>
    <name type="common">Rape</name>
    <dbReference type="NCBI Taxonomy" id="3708"/>
    <lineage>
        <taxon>Eukaryota</taxon>
        <taxon>Viridiplantae</taxon>
        <taxon>Streptophyta</taxon>
        <taxon>Embryophyta</taxon>
        <taxon>Tracheophyta</taxon>
        <taxon>Spermatophyta</taxon>
        <taxon>Magnoliopsida</taxon>
        <taxon>eudicotyledons</taxon>
        <taxon>Gunneridae</taxon>
        <taxon>Pentapetalae</taxon>
        <taxon>rosids</taxon>
        <taxon>malvids</taxon>
        <taxon>Brassicales</taxon>
        <taxon>Brassicaceae</taxon>
        <taxon>Brassiceae</taxon>
        <taxon>Brassica</taxon>
    </lineage>
</organism>
<dbReference type="Pfam" id="PF02721">
    <property type="entry name" value="DUF223"/>
    <property type="match status" value="1"/>
</dbReference>
<proteinExistence type="predicted"/>
<sequence length="148" mass="16728">KLMASFCSVSDLKPFKTMWKIRVRIIRLWKQYSAAGGLTIEMVVVDSNGVKIHASVKKDLKVLHVPNDTIDDEDDENSIIFSYYCPKCKVSNPKLLPRYKLHLIVVDSSGKSKFLLLDNLAVELIHQPCISLAGPNADEDSKHRFLKS</sequence>